<evidence type="ECO:0000313" key="3">
    <source>
        <dbReference type="Proteomes" id="UP000198868"/>
    </source>
</evidence>
<dbReference type="GeneID" id="79851179"/>
<dbReference type="RefSeq" id="WP_013231116.1">
    <property type="nucleotide sequence ID" value="NZ_FBSX01000001.1"/>
</dbReference>
<proteinExistence type="predicted"/>
<dbReference type="EMBL" id="FBTB01000020">
    <property type="protein sequence ID" value="CUW18338.1"/>
    <property type="molecule type" value="Genomic_DNA"/>
</dbReference>
<comment type="caution">
    <text evidence="1">The sequence shown here is derived from an EMBL/GenBank/DDBJ whole genome shotgun (WGS) entry which is preliminary data.</text>
</comment>
<dbReference type="Proteomes" id="UP000198868">
    <property type="component" value="Unassembled WGS sequence"/>
</dbReference>
<reference evidence="3 4" key="1">
    <citation type="submission" date="2015-12" db="EMBL/GenBank/DDBJ databases">
        <authorList>
            <person name="Andreevskaya M."/>
        </authorList>
    </citation>
    <scope>NUCLEOTIDE SEQUENCE [LARGE SCALE GENOMIC DNA]</scope>
    <source>
        <strain evidence="2 4">KSL4-2</strain>
        <strain evidence="1 3">PL111</strain>
    </source>
</reference>
<dbReference type="EMBL" id="FBTU01000015">
    <property type="protein sequence ID" value="CUW09516.1"/>
    <property type="molecule type" value="Genomic_DNA"/>
</dbReference>
<name>A0AAN2QV87_9LACO</name>
<protein>
    <submittedName>
        <fullName evidence="1">Uncharacterized protein</fullName>
    </submittedName>
</protein>
<keyword evidence="4" id="KW-1185">Reference proteome</keyword>
<evidence type="ECO:0000313" key="1">
    <source>
        <dbReference type="EMBL" id="CUW09516.1"/>
    </source>
</evidence>
<accession>A0AAN2QV87</accession>
<dbReference type="Proteomes" id="UP000199047">
    <property type="component" value="Unassembled WGS sequence"/>
</dbReference>
<organism evidence="1 3">
    <name type="scientific">Leuconostoc inhae</name>
    <dbReference type="NCBI Taxonomy" id="178001"/>
    <lineage>
        <taxon>Bacteria</taxon>
        <taxon>Bacillati</taxon>
        <taxon>Bacillota</taxon>
        <taxon>Bacilli</taxon>
        <taxon>Lactobacillales</taxon>
        <taxon>Lactobacillaceae</taxon>
        <taxon>Leuconostoc</taxon>
    </lineage>
</organism>
<dbReference type="AlphaFoldDB" id="A0AAN2QV87"/>
<evidence type="ECO:0000313" key="2">
    <source>
        <dbReference type="EMBL" id="CUW18338.1"/>
    </source>
</evidence>
<gene>
    <name evidence="2" type="ORF">KSL4_2069</name>
    <name evidence="1" type="ORF">PL111_0995</name>
</gene>
<evidence type="ECO:0000313" key="4">
    <source>
        <dbReference type="Proteomes" id="UP000199047"/>
    </source>
</evidence>
<sequence length="56" mass="6492">MYSVVLGLATNRSDNKILKWLQEVKQEIEELDVGQFKIEVVIYLNGRTAGEERCHK</sequence>